<dbReference type="InterPro" id="IPR036177">
    <property type="entry name" value="Peptidase_M55_sf"/>
</dbReference>
<dbReference type="PIRSF" id="PIRSF015853">
    <property type="entry name" value="Pep_DppA"/>
    <property type="match status" value="1"/>
</dbReference>
<evidence type="ECO:0000313" key="3">
    <source>
        <dbReference type="EMBL" id="TVU60898.1"/>
    </source>
</evidence>
<dbReference type="EMBL" id="VNFK01000012">
    <property type="protein sequence ID" value="TVU60898.1"/>
    <property type="molecule type" value="Genomic_DNA"/>
</dbReference>
<organism evidence="3 4">
    <name type="scientific">Paenarthrobacter nitroguajacolicus</name>
    <name type="common">Arthrobacter nitroguajacolicus</name>
    <dbReference type="NCBI Taxonomy" id="211146"/>
    <lineage>
        <taxon>Bacteria</taxon>
        <taxon>Bacillati</taxon>
        <taxon>Actinomycetota</taxon>
        <taxon>Actinomycetes</taxon>
        <taxon>Micrococcales</taxon>
        <taxon>Micrococcaceae</taxon>
        <taxon>Paenarthrobacter</taxon>
    </lineage>
</organism>
<dbReference type="InterPro" id="IPR027476">
    <property type="entry name" value="DppA_N"/>
</dbReference>
<feature type="binding site" evidence="2">
    <location>
        <position position="104"/>
    </location>
    <ligand>
        <name>Zn(2+)</name>
        <dbReference type="ChEBI" id="CHEBI:29105"/>
        <label>2</label>
    </ligand>
</feature>
<proteinExistence type="predicted"/>
<feature type="binding site" evidence="2">
    <location>
        <position position="133"/>
    </location>
    <ligand>
        <name>Zn(2+)</name>
        <dbReference type="ChEBI" id="CHEBI:29105"/>
        <label>2</label>
    </ligand>
</feature>
<dbReference type="Pfam" id="PF04951">
    <property type="entry name" value="Peptidase_M55"/>
    <property type="match status" value="1"/>
</dbReference>
<gene>
    <name evidence="3" type="ORF">FQP90_15170</name>
</gene>
<dbReference type="CDD" id="cd08663">
    <property type="entry name" value="DAP_dppA_1"/>
    <property type="match status" value="1"/>
</dbReference>
<feature type="active site" description="Nucleophile" evidence="1">
    <location>
        <position position="115"/>
    </location>
</feature>
<evidence type="ECO:0000256" key="1">
    <source>
        <dbReference type="PIRSR" id="PIRSR015853-1"/>
    </source>
</evidence>
<dbReference type="Gene3D" id="3.40.50.10780">
    <property type="entry name" value="Dipeptide transport protein"/>
    <property type="match status" value="1"/>
</dbReference>
<protein>
    <submittedName>
        <fullName evidence="3">M55 family metallopeptidase</fullName>
    </submittedName>
</protein>
<dbReference type="GO" id="GO:0046872">
    <property type="term" value="F:metal ion binding"/>
    <property type="evidence" value="ECO:0007669"/>
    <property type="project" value="UniProtKB-KW"/>
</dbReference>
<feature type="binding site" evidence="2">
    <location>
        <position position="10"/>
    </location>
    <ligand>
        <name>Zn(2+)</name>
        <dbReference type="ChEBI" id="CHEBI:29105"/>
        <label>1</label>
    </ligand>
</feature>
<dbReference type="OrthoDB" id="9785420at2"/>
<evidence type="ECO:0000313" key="4">
    <source>
        <dbReference type="Proteomes" id="UP000316500"/>
    </source>
</evidence>
<feature type="binding site" evidence="2">
    <location>
        <position position="60"/>
    </location>
    <ligand>
        <name>Zn(2+)</name>
        <dbReference type="ChEBI" id="CHEBI:29105"/>
        <label>2</label>
    </ligand>
</feature>
<keyword evidence="2" id="KW-0479">Metal-binding</keyword>
<feature type="binding site" evidence="2">
    <location>
        <position position="8"/>
    </location>
    <ligand>
        <name>Zn(2+)</name>
        <dbReference type="ChEBI" id="CHEBI:29105"/>
        <label>2</label>
    </ligand>
</feature>
<comment type="caution">
    <text evidence="3">The sequence shown here is derived from an EMBL/GenBank/DDBJ whole genome shotgun (WGS) entry which is preliminary data.</text>
</comment>
<dbReference type="AlphaFoldDB" id="A0A558GVJ3"/>
<name>A0A558GVJ3_PAENT</name>
<dbReference type="SUPFAM" id="SSF63992">
    <property type="entry name" value="Dipeptide transport protein"/>
    <property type="match status" value="1"/>
</dbReference>
<evidence type="ECO:0000256" key="2">
    <source>
        <dbReference type="PIRSR" id="PIRSR015853-2"/>
    </source>
</evidence>
<dbReference type="RefSeq" id="WP_144651906.1">
    <property type="nucleotide sequence ID" value="NZ_VNFK01000012.1"/>
</dbReference>
<dbReference type="Gene3D" id="3.30.1360.130">
    <property type="entry name" value="Dipeptide transport protein"/>
    <property type="match status" value="1"/>
</dbReference>
<reference evidence="3 4" key="1">
    <citation type="submission" date="2019-07" db="EMBL/GenBank/DDBJ databases">
        <title>Diversity of Bacteria from Kongsfjorden, Arctic.</title>
        <authorList>
            <person name="Yu Y."/>
        </authorList>
    </citation>
    <scope>NUCLEOTIDE SEQUENCE [LARGE SCALE GENOMIC DNA]</scope>
    <source>
        <strain evidence="3 4">SM1928</strain>
    </source>
</reference>
<keyword evidence="2" id="KW-0862">Zinc</keyword>
<accession>A0A558GVJ3</accession>
<dbReference type="InterPro" id="IPR007035">
    <property type="entry name" value="Peptidase_M55"/>
</dbReference>
<sequence length="281" mass="29781">MKVYISVDMEGISGVATYDQIIRGGSGYPRAQALMTAETNAAVEGAFEGGATEVLVNDSHGTMNNLLHEDLDPRARVIFGTPTAFCMAEGLTSDFDVAFYIGYHAPAGVEGLLAHSFSGLFTSFKLNGEIASEASINALFAATRGVPVGLVTGDDVICDIAEREFPGVLTVPVKVAHGFQAANSLSPTFARAAIRKSARAAVQGVEKTRLLPVPDRLRLEIGFQNPLAAELLEAVPGVSRVSNMVIAREVETTEDLLGMVGTTYELAAVAAKTMFLRESLR</sequence>
<feature type="binding site" evidence="2">
    <location>
        <position position="8"/>
    </location>
    <ligand>
        <name>Zn(2+)</name>
        <dbReference type="ChEBI" id="CHEBI:29105"/>
        <label>1</label>
    </ligand>
</feature>
<dbReference type="Proteomes" id="UP000316500">
    <property type="component" value="Unassembled WGS sequence"/>
</dbReference>